<evidence type="ECO:0000256" key="14">
    <source>
        <dbReference type="ARBA" id="ARBA00049495"/>
    </source>
</evidence>
<keyword evidence="10" id="KW-0442">Lipid degradation</keyword>
<dbReference type="CDD" id="cd06850">
    <property type="entry name" value="biotinyl_domain"/>
    <property type="match status" value="1"/>
</dbReference>
<dbReference type="InterPro" id="IPR000089">
    <property type="entry name" value="Biotin_lipoyl"/>
</dbReference>
<dbReference type="PROSITE" id="PS50968">
    <property type="entry name" value="BIOTINYL_LIPOYL"/>
    <property type="match status" value="1"/>
</dbReference>
<keyword evidence="11" id="KW-0443">Lipid metabolism</keyword>
<dbReference type="InterPro" id="IPR016185">
    <property type="entry name" value="PreATP-grasp_dom_sf"/>
</dbReference>
<evidence type="ECO:0000256" key="5">
    <source>
        <dbReference type="ARBA" id="ARBA00022723"/>
    </source>
</evidence>
<dbReference type="GO" id="GO:0004658">
    <property type="term" value="F:propionyl-CoA carboxylase activity"/>
    <property type="evidence" value="ECO:0007669"/>
    <property type="project" value="UniProtKB-EC"/>
</dbReference>
<comment type="caution">
    <text evidence="19">The sequence shown here is derived from an EMBL/GenBank/DDBJ whole genome shotgun (WGS) entry which is preliminary data.</text>
</comment>
<dbReference type="Pfam" id="PF00364">
    <property type="entry name" value="Biotin_lipoyl"/>
    <property type="match status" value="1"/>
</dbReference>
<dbReference type="InterPro" id="IPR050856">
    <property type="entry name" value="Biotin_carboxylase_complex"/>
</dbReference>
<gene>
    <name evidence="19" type="ORF">GGQ88_000519</name>
</gene>
<dbReference type="GO" id="GO:0005524">
    <property type="term" value="F:ATP binding"/>
    <property type="evidence" value="ECO:0007669"/>
    <property type="project" value="UniProtKB-UniRule"/>
</dbReference>
<name>A0A7W6EV08_9SPHN</name>
<evidence type="ECO:0000313" key="20">
    <source>
        <dbReference type="Proteomes" id="UP000562395"/>
    </source>
</evidence>
<evidence type="ECO:0000256" key="13">
    <source>
        <dbReference type="ARBA" id="ARBA00023267"/>
    </source>
</evidence>
<dbReference type="GO" id="GO:0016042">
    <property type="term" value="P:lipid catabolic process"/>
    <property type="evidence" value="ECO:0007669"/>
    <property type="project" value="UniProtKB-KW"/>
</dbReference>
<dbReference type="Pfam" id="PF00289">
    <property type="entry name" value="Biotin_carb_N"/>
    <property type="match status" value="1"/>
</dbReference>
<dbReference type="InterPro" id="IPR001882">
    <property type="entry name" value="Biotin_BS"/>
</dbReference>
<dbReference type="RefSeq" id="WP_183611498.1">
    <property type="nucleotide sequence ID" value="NZ_JACICY010000001.1"/>
</dbReference>
<dbReference type="InterPro" id="IPR011764">
    <property type="entry name" value="Biotin_carboxylation_dom"/>
</dbReference>
<dbReference type="FunFam" id="3.30.1490.20:FF:000003">
    <property type="entry name" value="acetyl-CoA carboxylase isoform X1"/>
    <property type="match status" value="1"/>
</dbReference>
<dbReference type="SUPFAM" id="SSF52440">
    <property type="entry name" value="PreATP-grasp domain"/>
    <property type="match status" value="1"/>
</dbReference>
<dbReference type="Pfam" id="PF02786">
    <property type="entry name" value="CPSase_L_D2"/>
    <property type="match status" value="1"/>
</dbReference>
<dbReference type="PROSITE" id="PS00866">
    <property type="entry name" value="CPSASE_1"/>
    <property type="match status" value="1"/>
</dbReference>
<keyword evidence="5" id="KW-0479">Metal-binding</keyword>
<dbReference type="PROSITE" id="PS50979">
    <property type="entry name" value="BC"/>
    <property type="match status" value="1"/>
</dbReference>
<dbReference type="UniPathway" id="UPA00945">
    <property type="reaction ID" value="UER00908"/>
</dbReference>
<proteinExistence type="predicted"/>
<evidence type="ECO:0000256" key="9">
    <source>
        <dbReference type="ARBA" id="ARBA00022946"/>
    </source>
</evidence>
<evidence type="ECO:0000256" key="8">
    <source>
        <dbReference type="ARBA" id="ARBA00022842"/>
    </source>
</evidence>
<protein>
    <recommendedName>
        <fullName evidence="3">propionyl-CoA carboxylase</fullName>
        <ecNumber evidence="3">6.4.1.3</ecNumber>
    </recommendedName>
</protein>
<comment type="cofactor">
    <cofactor evidence="1">
        <name>biotin</name>
        <dbReference type="ChEBI" id="CHEBI:57586"/>
    </cofactor>
</comment>
<keyword evidence="7 15" id="KW-0067">ATP-binding</keyword>
<evidence type="ECO:0000256" key="12">
    <source>
        <dbReference type="ARBA" id="ARBA00023211"/>
    </source>
</evidence>
<dbReference type="InterPro" id="IPR041265">
    <property type="entry name" value="PCC_BT"/>
</dbReference>
<keyword evidence="6 15" id="KW-0547">Nucleotide-binding</keyword>
<dbReference type="Proteomes" id="UP000562395">
    <property type="component" value="Unassembled WGS sequence"/>
</dbReference>
<accession>A0A7W6EV08</accession>
<evidence type="ECO:0000256" key="10">
    <source>
        <dbReference type="ARBA" id="ARBA00022963"/>
    </source>
</evidence>
<dbReference type="InterPro" id="IPR005481">
    <property type="entry name" value="BC-like_N"/>
</dbReference>
<evidence type="ECO:0000256" key="11">
    <source>
        <dbReference type="ARBA" id="ARBA00023098"/>
    </source>
</evidence>
<dbReference type="Pfam" id="PF18140">
    <property type="entry name" value="PCC_BT"/>
    <property type="match status" value="1"/>
</dbReference>
<reference evidence="19 20" key="1">
    <citation type="submission" date="2020-08" db="EMBL/GenBank/DDBJ databases">
        <title>Genomic Encyclopedia of Type Strains, Phase IV (KMG-IV): sequencing the most valuable type-strain genomes for metagenomic binning, comparative biology and taxonomic classification.</title>
        <authorList>
            <person name="Goeker M."/>
        </authorList>
    </citation>
    <scope>NUCLEOTIDE SEQUENCE [LARGE SCALE GENOMIC DNA]</scope>
    <source>
        <strain evidence="19 20">DSM 14552</strain>
    </source>
</reference>
<dbReference type="EC" id="6.4.1.3" evidence="3"/>
<dbReference type="SUPFAM" id="SSF56059">
    <property type="entry name" value="Glutathione synthetase ATP-binding domain-like"/>
    <property type="match status" value="1"/>
</dbReference>
<evidence type="ECO:0000256" key="4">
    <source>
        <dbReference type="ARBA" id="ARBA00022598"/>
    </source>
</evidence>
<dbReference type="Pfam" id="PF02785">
    <property type="entry name" value="Biotin_carb_C"/>
    <property type="match status" value="1"/>
</dbReference>
<evidence type="ECO:0000256" key="3">
    <source>
        <dbReference type="ARBA" id="ARBA00013050"/>
    </source>
</evidence>
<keyword evidence="12" id="KW-0464">Manganese</keyword>
<keyword evidence="20" id="KW-1185">Reference proteome</keyword>
<comment type="pathway">
    <text evidence="2">Metabolic intermediate metabolism; propanoyl-CoA degradation; succinyl-CoA from propanoyl-CoA: step 1/3.</text>
</comment>
<dbReference type="FunFam" id="2.40.50.100:FF:000003">
    <property type="entry name" value="Acetyl-CoA carboxylase biotin carboxyl carrier protein"/>
    <property type="match status" value="1"/>
</dbReference>
<dbReference type="FunFam" id="3.30.470.20:FF:000028">
    <property type="entry name" value="Methylcrotonoyl-CoA carboxylase subunit alpha, mitochondrial"/>
    <property type="match status" value="1"/>
</dbReference>
<evidence type="ECO:0000259" key="17">
    <source>
        <dbReference type="PROSITE" id="PS50975"/>
    </source>
</evidence>
<evidence type="ECO:0000256" key="15">
    <source>
        <dbReference type="PROSITE-ProRule" id="PRU00409"/>
    </source>
</evidence>
<dbReference type="Gene3D" id="3.30.700.30">
    <property type="match status" value="1"/>
</dbReference>
<dbReference type="InterPro" id="IPR005482">
    <property type="entry name" value="Biotin_COase_C"/>
</dbReference>
<feature type="domain" description="Lipoyl-binding" evidence="16">
    <location>
        <begin position="594"/>
        <end position="673"/>
    </location>
</feature>
<dbReference type="PANTHER" id="PTHR18866:SF33">
    <property type="entry name" value="METHYLCROTONOYL-COA CARBOXYLASE SUBUNIT ALPHA, MITOCHONDRIAL-RELATED"/>
    <property type="match status" value="1"/>
</dbReference>
<keyword evidence="9" id="KW-0809">Transit peptide</keyword>
<sequence length="673" mass="73081">MFKKILIANRGEIACRVIKTARRMGIKTVAVYSDADARAPFVQMADEAVHIGPSPAAQSYLIADKIIAAAKQTGADAVHPGYGFLSERTSFAEALAAEGIAFVGPPVNAIAAMGDKIESKKLALKAGVNVVPGFVGEIDDTEHAVRISEEIGYPVMMKASAGGGGKGMRLAYNEQDVREGFEATKREGLNSFGDDRVFIEKFILNPRHIEIQILGDKHGNILYLNERECSIQRRHQKVVEEAPSPFVTPKMRKAMGEQCVALSRAVGYYSAGTVELIVSGADPTGESFYFLEMNTRLQVEHPVTEAITGIDLVEQMIRVAYGEKLSMTQDDIKIDGWAIENRVYAEDPYRGFLPSTGRLVRYQPPVAGWEDDGAENGRRGVDGVRVDDGVYEGGEVSMFYDPMIAKLITWGPTRDAAADKQIEALDAFEIEGLGHNIDFVSAIMQHSRFRSGELTTGFIAEEYPEGFTGAATSEDLKQTLAALAGFLAAARSDRARRVDNQLGDELDPPSDWAVKIGGTTYNVELDDNEVSVDGNAVFLSLEYTPGDRMVHCEIDDQPLSVKVEPTRAGFKLTTRGAIHQVQVLPAHVAGYARHMIEKIPPDLSKFLICPMPGLLVTLSVGEGDAVEAGQPLAVVEAMKMENILRAEKSGRVKSVNAKAGDSLAVDAIILEME</sequence>
<dbReference type="InterPro" id="IPR011761">
    <property type="entry name" value="ATP-grasp"/>
</dbReference>
<dbReference type="AlphaFoldDB" id="A0A7W6EV08"/>
<dbReference type="PROSITE" id="PS00188">
    <property type="entry name" value="BIOTIN"/>
    <property type="match status" value="1"/>
</dbReference>
<feature type="domain" description="ATP-grasp" evidence="17">
    <location>
        <begin position="120"/>
        <end position="321"/>
    </location>
</feature>
<dbReference type="InterPro" id="IPR011053">
    <property type="entry name" value="Single_hybrid_motif"/>
</dbReference>
<organism evidence="19 20">
    <name type="scientific">Novosphingobium hassiacum</name>
    <dbReference type="NCBI Taxonomy" id="173676"/>
    <lineage>
        <taxon>Bacteria</taxon>
        <taxon>Pseudomonadati</taxon>
        <taxon>Pseudomonadota</taxon>
        <taxon>Alphaproteobacteria</taxon>
        <taxon>Sphingomonadales</taxon>
        <taxon>Sphingomonadaceae</taxon>
        <taxon>Novosphingobium</taxon>
    </lineage>
</organism>
<evidence type="ECO:0000256" key="1">
    <source>
        <dbReference type="ARBA" id="ARBA00001953"/>
    </source>
</evidence>
<evidence type="ECO:0000259" key="18">
    <source>
        <dbReference type="PROSITE" id="PS50979"/>
    </source>
</evidence>
<dbReference type="InterPro" id="IPR011054">
    <property type="entry name" value="Rudment_hybrid_motif"/>
</dbReference>
<comment type="catalytic activity">
    <reaction evidence="14">
        <text>propanoyl-CoA + hydrogencarbonate + ATP = (S)-methylmalonyl-CoA + ADP + phosphate + H(+)</text>
        <dbReference type="Rhea" id="RHEA:23720"/>
        <dbReference type="ChEBI" id="CHEBI:15378"/>
        <dbReference type="ChEBI" id="CHEBI:17544"/>
        <dbReference type="ChEBI" id="CHEBI:30616"/>
        <dbReference type="ChEBI" id="CHEBI:43474"/>
        <dbReference type="ChEBI" id="CHEBI:57327"/>
        <dbReference type="ChEBI" id="CHEBI:57392"/>
        <dbReference type="ChEBI" id="CHEBI:456216"/>
        <dbReference type="EC" id="6.4.1.3"/>
    </reaction>
    <physiologicalReaction direction="left-to-right" evidence="14">
        <dbReference type="Rhea" id="RHEA:23721"/>
    </physiologicalReaction>
</comment>
<evidence type="ECO:0000313" key="19">
    <source>
        <dbReference type="EMBL" id="MBB3859279.1"/>
    </source>
</evidence>
<feature type="domain" description="Biotin carboxylation" evidence="18">
    <location>
        <begin position="1"/>
        <end position="464"/>
    </location>
</feature>
<dbReference type="GO" id="GO:0046872">
    <property type="term" value="F:metal ion binding"/>
    <property type="evidence" value="ECO:0007669"/>
    <property type="project" value="UniProtKB-KW"/>
</dbReference>
<evidence type="ECO:0000259" key="16">
    <source>
        <dbReference type="PROSITE" id="PS50968"/>
    </source>
</evidence>
<evidence type="ECO:0000256" key="7">
    <source>
        <dbReference type="ARBA" id="ARBA00022840"/>
    </source>
</evidence>
<dbReference type="SUPFAM" id="SSF51230">
    <property type="entry name" value="Single hybrid motif"/>
    <property type="match status" value="1"/>
</dbReference>
<dbReference type="FunFam" id="3.40.50.20:FF:000010">
    <property type="entry name" value="Propionyl-CoA carboxylase subunit alpha"/>
    <property type="match status" value="1"/>
</dbReference>
<dbReference type="Gene3D" id="3.30.470.20">
    <property type="entry name" value="ATP-grasp fold, B domain"/>
    <property type="match status" value="1"/>
</dbReference>
<keyword evidence="13" id="KW-0092">Biotin</keyword>
<evidence type="ECO:0000256" key="6">
    <source>
        <dbReference type="ARBA" id="ARBA00022741"/>
    </source>
</evidence>
<dbReference type="PANTHER" id="PTHR18866">
    <property type="entry name" value="CARBOXYLASE:PYRUVATE/ACETYL-COA/PROPIONYL-COA CARBOXYLASE"/>
    <property type="match status" value="1"/>
</dbReference>
<dbReference type="PROSITE" id="PS50975">
    <property type="entry name" value="ATP_GRASP"/>
    <property type="match status" value="1"/>
</dbReference>
<dbReference type="PROSITE" id="PS00867">
    <property type="entry name" value="CPSASE_2"/>
    <property type="match status" value="1"/>
</dbReference>
<keyword evidence="8" id="KW-0460">Magnesium</keyword>
<dbReference type="SUPFAM" id="SSF51246">
    <property type="entry name" value="Rudiment single hybrid motif"/>
    <property type="match status" value="1"/>
</dbReference>
<dbReference type="SMART" id="SM00878">
    <property type="entry name" value="Biotin_carb_C"/>
    <property type="match status" value="1"/>
</dbReference>
<evidence type="ECO:0000256" key="2">
    <source>
        <dbReference type="ARBA" id="ARBA00005060"/>
    </source>
</evidence>
<keyword evidence="4 19" id="KW-0436">Ligase</keyword>
<dbReference type="EMBL" id="JACICY010000001">
    <property type="protein sequence ID" value="MBB3859279.1"/>
    <property type="molecule type" value="Genomic_DNA"/>
</dbReference>
<dbReference type="InterPro" id="IPR005479">
    <property type="entry name" value="CPAse_ATP-bd"/>
</dbReference>
<dbReference type="Gene3D" id="2.40.50.100">
    <property type="match status" value="1"/>
</dbReference>